<feature type="transmembrane region" description="Helical" evidence="1">
    <location>
        <begin position="34"/>
        <end position="55"/>
    </location>
</feature>
<dbReference type="EMBL" id="JAETXX010000018">
    <property type="protein sequence ID" value="MCF8716402.1"/>
    <property type="molecule type" value="Genomic_DNA"/>
</dbReference>
<keyword evidence="1" id="KW-1133">Transmembrane helix</keyword>
<evidence type="ECO:0000313" key="2">
    <source>
        <dbReference type="EMBL" id="MCF8716402.1"/>
    </source>
</evidence>
<protein>
    <submittedName>
        <fullName evidence="2">Small multi-drug export protein</fullName>
    </submittedName>
</protein>
<dbReference type="InterPro" id="IPR009577">
    <property type="entry name" value="Sm_multidrug_ex"/>
</dbReference>
<sequence>MITDIIIAMLWSISPFGEAKVGIPYAIFKDANMYVTFICCFLANVLVFPIMTFFLDYLNKHLLRWNFYKRSAIKVARRVKTGAGSGISKYGFYGILIFVMLPIPGSGVYAGSIAAYLFRMPYKTAFLANTIGIFFSCVLVLGMTLAAYHGIN</sequence>
<feature type="transmembrane region" description="Helical" evidence="1">
    <location>
        <begin position="90"/>
        <end position="118"/>
    </location>
</feature>
<organism evidence="2 3">
    <name type="scientific">Joostella atrarenae</name>
    <dbReference type="NCBI Taxonomy" id="679257"/>
    <lineage>
        <taxon>Bacteria</taxon>
        <taxon>Pseudomonadati</taxon>
        <taxon>Bacteroidota</taxon>
        <taxon>Flavobacteriia</taxon>
        <taxon>Flavobacteriales</taxon>
        <taxon>Flavobacteriaceae</taxon>
        <taxon>Joostella</taxon>
    </lineage>
</organism>
<keyword evidence="1" id="KW-0812">Transmembrane</keyword>
<keyword evidence="3" id="KW-1185">Reference proteome</keyword>
<accession>A0ABS9J7J0</accession>
<proteinExistence type="predicted"/>
<name>A0ABS9J7J0_9FLAO</name>
<feature type="transmembrane region" description="Helical" evidence="1">
    <location>
        <begin position="125"/>
        <end position="151"/>
    </location>
</feature>
<evidence type="ECO:0000256" key="1">
    <source>
        <dbReference type="SAM" id="Phobius"/>
    </source>
</evidence>
<comment type="caution">
    <text evidence="2">The sequence shown here is derived from an EMBL/GenBank/DDBJ whole genome shotgun (WGS) entry which is preliminary data.</text>
</comment>
<reference evidence="2 3" key="1">
    <citation type="submission" date="2021-01" db="EMBL/GenBank/DDBJ databases">
        <title>Genome sequencing of Joostella atrarenae M1-2 (= KCTC 23194).</title>
        <authorList>
            <person name="Zakaria M.R."/>
            <person name="Lam M.Q."/>
            <person name="Chong C.S."/>
        </authorList>
    </citation>
    <scope>NUCLEOTIDE SEQUENCE [LARGE SCALE GENOMIC DNA]</scope>
    <source>
        <strain evidence="2 3">M1-2</strain>
    </source>
</reference>
<evidence type="ECO:0000313" key="3">
    <source>
        <dbReference type="Proteomes" id="UP000829517"/>
    </source>
</evidence>
<keyword evidence="1" id="KW-0472">Membrane</keyword>
<dbReference type="Proteomes" id="UP000829517">
    <property type="component" value="Unassembled WGS sequence"/>
</dbReference>
<dbReference type="Pfam" id="PF06695">
    <property type="entry name" value="Sm_multidrug_ex"/>
    <property type="match status" value="1"/>
</dbReference>
<dbReference type="RefSeq" id="WP_236960834.1">
    <property type="nucleotide sequence ID" value="NZ_JAETXX010000018.1"/>
</dbReference>
<gene>
    <name evidence="2" type="ORF">JM658_16345</name>
</gene>